<evidence type="ECO:0000256" key="1">
    <source>
        <dbReference type="SAM" id="SignalP"/>
    </source>
</evidence>
<dbReference type="PROSITE" id="PS51257">
    <property type="entry name" value="PROKAR_LIPOPROTEIN"/>
    <property type="match status" value="1"/>
</dbReference>
<gene>
    <name evidence="2" type="ORF">GCM10011584_28370</name>
</gene>
<accession>A0ABQ2NEU1</accession>
<organism evidence="2 3">
    <name type="scientific">Nocardioides phosphati</name>
    <dbReference type="NCBI Taxonomy" id="1867775"/>
    <lineage>
        <taxon>Bacteria</taxon>
        <taxon>Bacillati</taxon>
        <taxon>Actinomycetota</taxon>
        <taxon>Actinomycetes</taxon>
        <taxon>Propionibacteriales</taxon>
        <taxon>Nocardioidaceae</taxon>
        <taxon>Nocardioides</taxon>
    </lineage>
</organism>
<dbReference type="EMBL" id="BMNI01000008">
    <property type="protein sequence ID" value="GGO92297.1"/>
    <property type="molecule type" value="Genomic_DNA"/>
</dbReference>
<feature type="signal peptide" evidence="1">
    <location>
        <begin position="1"/>
        <end position="18"/>
    </location>
</feature>
<dbReference type="Proteomes" id="UP000655410">
    <property type="component" value="Unassembled WGS sequence"/>
</dbReference>
<proteinExistence type="predicted"/>
<evidence type="ECO:0000313" key="2">
    <source>
        <dbReference type="EMBL" id="GGO92297.1"/>
    </source>
</evidence>
<name>A0ABQ2NEU1_9ACTN</name>
<protein>
    <recommendedName>
        <fullName evidence="4">Lipoprotein</fullName>
    </recommendedName>
</protein>
<keyword evidence="1" id="KW-0732">Signal</keyword>
<feature type="chain" id="PRO_5046575532" description="Lipoprotein" evidence="1">
    <location>
        <begin position="19"/>
        <end position="344"/>
    </location>
</feature>
<keyword evidence="3" id="KW-1185">Reference proteome</keyword>
<evidence type="ECO:0000313" key="3">
    <source>
        <dbReference type="Proteomes" id="UP000655410"/>
    </source>
</evidence>
<evidence type="ECO:0008006" key="4">
    <source>
        <dbReference type="Google" id="ProtNLM"/>
    </source>
</evidence>
<dbReference type="RefSeq" id="WP_188784678.1">
    <property type="nucleotide sequence ID" value="NZ_BMNI01000008.1"/>
</dbReference>
<reference evidence="3" key="1">
    <citation type="journal article" date="2019" name="Int. J. Syst. Evol. Microbiol.">
        <title>The Global Catalogue of Microorganisms (GCM) 10K type strain sequencing project: providing services to taxonomists for standard genome sequencing and annotation.</title>
        <authorList>
            <consortium name="The Broad Institute Genomics Platform"/>
            <consortium name="The Broad Institute Genome Sequencing Center for Infectious Disease"/>
            <person name="Wu L."/>
            <person name="Ma J."/>
        </authorList>
    </citation>
    <scope>NUCLEOTIDE SEQUENCE [LARGE SCALE GENOMIC DNA]</scope>
    <source>
        <strain evidence="3">CGMCC 4.7371</strain>
    </source>
</reference>
<comment type="caution">
    <text evidence="2">The sequence shown here is derived from an EMBL/GenBank/DDBJ whole genome shotgun (WGS) entry which is preliminary data.</text>
</comment>
<sequence length="344" mass="36922">MKRLALAARLVPAVVVLAACGIGTYGVDDLRGLPGVRAAAVHKQAIDTGAWSYTAVVDMDAHATRDQVAGALDGLARWYQGDHGEEDGVRLYVGGDTVAVRDGWGDDGGRGPNAIITDAGSHRQNVASAAVLLRAREVFDAPVTVRGYGWTVLTPQPRAALRTLLDHPELAKVPGADLHAPQELVPDAPQDDWQLPASFGSSEAVRRQHLTTYDKAVANARLVRGARARVNFVGSDPGVDPRPTDTHPGAIEIRMDLRLPGMAGPRELAADPLADPRWPMIRAQLDLLRTLPEGSRFSIDLEWGKAPEGGPGGFRWLVDLGVGQKKPGRPHGAWQQAAFEYLNR</sequence>